<name>A0A7K1U039_9BACT</name>
<keyword evidence="2" id="KW-1185">Reference proteome</keyword>
<accession>A0A7K1U039</accession>
<evidence type="ECO:0000313" key="2">
    <source>
        <dbReference type="Proteomes" id="UP000461730"/>
    </source>
</evidence>
<dbReference type="RefSeq" id="WP_157305093.1">
    <property type="nucleotide sequence ID" value="NZ_WRXN01000001.1"/>
</dbReference>
<gene>
    <name evidence="1" type="ORF">GO493_05530</name>
</gene>
<dbReference type="AlphaFoldDB" id="A0A7K1U039"/>
<protein>
    <submittedName>
        <fullName evidence="1">Uncharacterized protein</fullName>
    </submittedName>
</protein>
<dbReference type="EMBL" id="WRXN01000001">
    <property type="protein sequence ID" value="MVT07713.1"/>
    <property type="molecule type" value="Genomic_DNA"/>
</dbReference>
<evidence type="ECO:0000313" key="1">
    <source>
        <dbReference type="EMBL" id="MVT07713.1"/>
    </source>
</evidence>
<comment type="caution">
    <text evidence="1">The sequence shown here is derived from an EMBL/GenBank/DDBJ whole genome shotgun (WGS) entry which is preliminary data.</text>
</comment>
<dbReference type="Proteomes" id="UP000461730">
    <property type="component" value="Unassembled WGS sequence"/>
</dbReference>
<proteinExistence type="predicted"/>
<sequence length="411" mass="46232">MKPFFVFVLGLCLPVLIVAQRMYRCGYLVDRFGDTLSGQISFDHWKEPGKILFKAPGSPVARYSLYEIRLIVFPGSDTYKRIIDEEGPKILHSLVDGGYIQLYEQMGGECHFYLGYGEDFMPAVIDPRSFKPLPKPIYKDGCSYVFSYYDPRKGVMPLVDTLELKGTFFSKPWLEELAYKLNGGANARSFTSFRPSTHFVPFIGAGRGQAIVTGGPDRAWLSVLAFEKQPVVYVEAGVDIYNNWFFKGFRLRLSASYLPRVAISGRNKSDSTLSTVNFYTRQSMSTVGAALLYGHSIGKVCSYAYLGISNKLQILNYNRPSLYTTFDGTVTHFPDELAYYKAGMSTGLKAGLLFSRAARIEVTGFYDWGFGFANSNRDGYSLYRNTAGVGIAFHFARRPQDLHCKEKETIL</sequence>
<organism evidence="1 2">
    <name type="scientific">Chitinophaga tropicalis</name>
    <dbReference type="NCBI Taxonomy" id="2683588"/>
    <lineage>
        <taxon>Bacteria</taxon>
        <taxon>Pseudomonadati</taxon>
        <taxon>Bacteroidota</taxon>
        <taxon>Chitinophagia</taxon>
        <taxon>Chitinophagales</taxon>
        <taxon>Chitinophagaceae</taxon>
        <taxon>Chitinophaga</taxon>
    </lineage>
</organism>
<reference evidence="1 2" key="1">
    <citation type="submission" date="2019-12" db="EMBL/GenBank/DDBJ databases">
        <title>Chitinophaga sp. strain ysch24 (GDMCC 1.1355), whole genome shotgun sequence.</title>
        <authorList>
            <person name="Zhang X."/>
        </authorList>
    </citation>
    <scope>NUCLEOTIDE SEQUENCE [LARGE SCALE GENOMIC DNA]</scope>
    <source>
        <strain evidence="2">ysch24</strain>
    </source>
</reference>